<proteinExistence type="predicted"/>
<dbReference type="AlphaFoldDB" id="A0A6P1ZPE8"/>
<feature type="zinc finger region" description="dksA C4-type" evidence="4">
    <location>
        <begin position="114"/>
        <end position="138"/>
    </location>
</feature>
<evidence type="ECO:0000259" key="6">
    <source>
        <dbReference type="Pfam" id="PF01258"/>
    </source>
</evidence>
<keyword evidence="1" id="KW-0479">Metal-binding</keyword>
<gene>
    <name evidence="7" type="ORF">DQK91_00430</name>
</gene>
<dbReference type="EMBL" id="QMIF01000001">
    <property type="protein sequence ID" value="TVM36425.1"/>
    <property type="molecule type" value="Genomic_DNA"/>
</dbReference>
<dbReference type="GO" id="GO:0008270">
    <property type="term" value="F:zinc ion binding"/>
    <property type="evidence" value="ECO:0007669"/>
    <property type="project" value="UniProtKB-KW"/>
</dbReference>
<evidence type="ECO:0000256" key="3">
    <source>
        <dbReference type="ARBA" id="ARBA00022833"/>
    </source>
</evidence>
<accession>A0A6P1ZPE8</accession>
<feature type="domain" description="Zinc finger DksA/TraR C4-type" evidence="6">
    <location>
        <begin position="109"/>
        <end position="143"/>
    </location>
</feature>
<dbReference type="PROSITE" id="PS01102">
    <property type="entry name" value="ZF_DKSA_1"/>
    <property type="match status" value="1"/>
</dbReference>
<evidence type="ECO:0000256" key="2">
    <source>
        <dbReference type="ARBA" id="ARBA00022771"/>
    </source>
</evidence>
<name>A0A6P1ZPE8_9BACT</name>
<feature type="region of interest" description="Disordered" evidence="5">
    <location>
        <begin position="65"/>
        <end position="84"/>
    </location>
</feature>
<keyword evidence="2" id="KW-0863">Zinc-finger</keyword>
<dbReference type="Pfam" id="PF01258">
    <property type="entry name" value="zf-dskA_traR"/>
    <property type="match status" value="1"/>
</dbReference>
<dbReference type="OrthoDB" id="962301at2"/>
<dbReference type="Proteomes" id="UP000434052">
    <property type="component" value="Unassembled WGS sequence"/>
</dbReference>
<evidence type="ECO:0000313" key="8">
    <source>
        <dbReference type="Proteomes" id="UP000434052"/>
    </source>
</evidence>
<comment type="caution">
    <text evidence="7">The sequence shown here is derived from an EMBL/GenBank/DDBJ whole genome shotgun (WGS) entry which is preliminary data.</text>
</comment>
<dbReference type="PROSITE" id="PS51128">
    <property type="entry name" value="ZF_DKSA_2"/>
    <property type="match status" value="1"/>
</dbReference>
<dbReference type="InterPro" id="IPR000962">
    <property type="entry name" value="Znf_DskA_TraR"/>
</dbReference>
<evidence type="ECO:0000256" key="4">
    <source>
        <dbReference type="PROSITE-ProRule" id="PRU00510"/>
    </source>
</evidence>
<dbReference type="PANTHER" id="PTHR33823">
    <property type="entry name" value="RNA POLYMERASE-BINDING TRANSCRIPTION FACTOR DKSA-RELATED"/>
    <property type="match status" value="1"/>
</dbReference>
<keyword evidence="3" id="KW-0862">Zinc</keyword>
<dbReference type="Gene3D" id="1.20.120.910">
    <property type="entry name" value="DksA, coiled-coil domain"/>
    <property type="match status" value="1"/>
</dbReference>
<sequence>MPEVSPATSLVSLVRSLYSVQVTLGEASYSKEYVLVTQSIIHTIKERFKEVRQDEQRLHALRNELQDKLTEPAERGQKEQELSQIDREIESLEEESGNIRKALARVDSGSFGVCSSCSRLIEPRRLEAMPWTELCIVCARQQEAQAT</sequence>
<dbReference type="InterPro" id="IPR020458">
    <property type="entry name" value="Znf_DskA_TraR_CS"/>
</dbReference>
<reference evidence="7 8" key="1">
    <citation type="submission" date="2018-06" db="EMBL/GenBank/DDBJ databases">
        <title>Complete genome of Desulfovibrio marinus P48SEP.</title>
        <authorList>
            <person name="Crispim J.S."/>
            <person name="Vidigal P.M.P."/>
            <person name="Silva L.C.F."/>
            <person name="Araujo L.C."/>
            <person name="Laguardia C.N."/>
            <person name="Dias R.S."/>
            <person name="Sousa M.P."/>
            <person name="Paula S.O."/>
            <person name="Silva C."/>
        </authorList>
    </citation>
    <scope>NUCLEOTIDE SEQUENCE [LARGE SCALE GENOMIC DNA]</scope>
    <source>
        <strain evidence="7 8">P48SEP</strain>
    </source>
</reference>
<dbReference type="PANTHER" id="PTHR33823:SF4">
    <property type="entry name" value="GENERAL STRESS PROTEIN 16O"/>
    <property type="match status" value="1"/>
</dbReference>
<protein>
    <recommendedName>
        <fullName evidence="6">Zinc finger DksA/TraR C4-type domain-containing protein</fullName>
    </recommendedName>
</protein>
<dbReference type="SUPFAM" id="SSF57716">
    <property type="entry name" value="Glucocorticoid receptor-like (DNA-binding domain)"/>
    <property type="match status" value="1"/>
</dbReference>
<evidence type="ECO:0000256" key="1">
    <source>
        <dbReference type="ARBA" id="ARBA00022723"/>
    </source>
</evidence>
<evidence type="ECO:0000256" key="5">
    <source>
        <dbReference type="SAM" id="MobiDB-lite"/>
    </source>
</evidence>
<evidence type="ECO:0000313" key="7">
    <source>
        <dbReference type="EMBL" id="TVM36425.1"/>
    </source>
</evidence>
<organism evidence="7 8">
    <name type="scientific">Oceanidesulfovibrio marinus</name>
    <dbReference type="NCBI Taxonomy" id="370038"/>
    <lineage>
        <taxon>Bacteria</taxon>
        <taxon>Pseudomonadati</taxon>
        <taxon>Thermodesulfobacteriota</taxon>
        <taxon>Desulfovibrionia</taxon>
        <taxon>Desulfovibrionales</taxon>
        <taxon>Desulfovibrionaceae</taxon>
        <taxon>Oceanidesulfovibrio</taxon>
    </lineage>
</organism>